<proteinExistence type="predicted"/>
<dbReference type="EMBL" id="AUZM01000025">
    <property type="protein sequence ID" value="ERT07183.1"/>
    <property type="molecule type" value="Genomic_DNA"/>
</dbReference>
<dbReference type="AlphaFoldDB" id="U7QH14"/>
<feature type="transmembrane region" description="Helical" evidence="1">
    <location>
        <begin position="17"/>
        <end position="35"/>
    </location>
</feature>
<keyword evidence="1" id="KW-0472">Membrane</keyword>
<organism evidence="2 3">
    <name type="scientific">Lyngbya aestuarii BL J</name>
    <dbReference type="NCBI Taxonomy" id="1348334"/>
    <lineage>
        <taxon>Bacteria</taxon>
        <taxon>Bacillati</taxon>
        <taxon>Cyanobacteriota</taxon>
        <taxon>Cyanophyceae</taxon>
        <taxon>Oscillatoriophycideae</taxon>
        <taxon>Oscillatoriales</taxon>
        <taxon>Microcoleaceae</taxon>
        <taxon>Lyngbya</taxon>
    </lineage>
</organism>
<accession>U7QH14</accession>
<keyword evidence="1" id="KW-1133">Transmembrane helix</keyword>
<comment type="caution">
    <text evidence="2">The sequence shown here is derived from an EMBL/GenBank/DDBJ whole genome shotgun (WGS) entry which is preliminary data.</text>
</comment>
<evidence type="ECO:0000313" key="2">
    <source>
        <dbReference type="EMBL" id="ERT07183.1"/>
    </source>
</evidence>
<keyword evidence="1" id="KW-0812">Transmembrane</keyword>
<reference evidence="2 3" key="1">
    <citation type="journal article" date="2013" name="Front. Microbiol.">
        <title>Comparative genomic analyses of the cyanobacterium, Lyngbya aestuarii BL J, a powerful hydrogen producer.</title>
        <authorList>
            <person name="Kothari A."/>
            <person name="Vaughn M."/>
            <person name="Garcia-Pichel F."/>
        </authorList>
    </citation>
    <scope>NUCLEOTIDE SEQUENCE [LARGE SCALE GENOMIC DNA]</scope>
    <source>
        <strain evidence="2 3">BL J</strain>
    </source>
</reference>
<keyword evidence="3" id="KW-1185">Reference proteome</keyword>
<protein>
    <submittedName>
        <fullName evidence="2">Uncharacterized protein</fullName>
    </submittedName>
</protein>
<evidence type="ECO:0000256" key="1">
    <source>
        <dbReference type="SAM" id="Phobius"/>
    </source>
</evidence>
<sequence length="84" mass="9282">MLGFLGSTQPTRKSDRLNGVTACAYAIAICSIIVLNRVCCVIDTNICINLKPFIGIIKKKHYQTAESIATVSQQQLEIKQELLE</sequence>
<evidence type="ECO:0000313" key="3">
    <source>
        <dbReference type="Proteomes" id="UP000017127"/>
    </source>
</evidence>
<name>U7QH14_9CYAN</name>
<gene>
    <name evidence="2" type="ORF">M595_2869</name>
</gene>
<dbReference type="Proteomes" id="UP000017127">
    <property type="component" value="Unassembled WGS sequence"/>
</dbReference>